<gene>
    <name evidence="2" type="ORF">UFOVP1109_7</name>
    <name evidence="3" type="ORF">UFOVP1473_46</name>
    <name evidence="4" type="ORF">UFOVP1560_54</name>
</gene>
<dbReference type="InterPro" id="IPR014284">
    <property type="entry name" value="RNA_pol_sigma-70_dom"/>
</dbReference>
<dbReference type="EMBL" id="LR798410">
    <property type="protein sequence ID" value="CAB5230285.1"/>
    <property type="molecule type" value="Genomic_DNA"/>
</dbReference>
<dbReference type="Pfam" id="PF04545">
    <property type="entry name" value="Sigma70_r4"/>
    <property type="match status" value="1"/>
</dbReference>
<dbReference type="EMBL" id="LR797433">
    <property type="protein sequence ID" value="CAB4216020.1"/>
    <property type="molecule type" value="Genomic_DNA"/>
</dbReference>
<feature type="domain" description="RNA polymerase sigma-70 region 4" evidence="1">
    <location>
        <begin position="132"/>
        <end position="180"/>
    </location>
</feature>
<dbReference type="EMBL" id="LR797056">
    <property type="protein sequence ID" value="CAB4183807.1"/>
    <property type="molecule type" value="Genomic_DNA"/>
</dbReference>
<dbReference type="SUPFAM" id="SSF88659">
    <property type="entry name" value="Sigma3 and sigma4 domains of RNA polymerase sigma factors"/>
    <property type="match status" value="1"/>
</dbReference>
<proteinExistence type="predicted"/>
<dbReference type="PANTHER" id="PTHR30603:SF47">
    <property type="entry name" value="RNA POLYMERASE SIGMA FACTOR SIGD, CHLOROPLASTIC"/>
    <property type="match status" value="1"/>
</dbReference>
<dbReference type="InterPro" id="IPR000943">
    <property type="entry name" value="RNA_pol_sigma70"/>
</dbReference>
<dbReference type="PANTHER" id="PTHR30603">
    <property type="entry name" value="RNA POLYMERASE SIGMA FACTOR RPO"/>
    <property type="match status" value="1"/>
</dbReference>
<dbReference type="GO" id="GO:0003700">
    <property type="term" value="F:DNA-binding transcription factor activity"/>
    <property type="evidence" value="ECO:0007669"/>
    <property type="project" value="InterPro"/>
</dbReference>
<accession>A0A6J7XL96</accession>
<evidence type="ECO:0000259" key="1">
    <source>
        <dbReference type="Pfam" id="PF04545"/>
    </source>
</evidence>
<dbReference type="PRINTS" id="PR00046">
    <property type="entry name" value="SIGMA70FCT"/>
</dbReference>
<evidence type="ECO:0000313" key="3">
    <source>
        <dbReference type="EMBL" id="CAB4216020.1"/>
    </source>
</evidence>
<evidence type="ECO:0000313" key="4">
    <source>
        <dbReference type="EMBL" id="CAB5230285.1"/>
    </source>
</evidence>
<dbReference type="InterPro" id="IPR007630">
    <property type="entry name" value="RNA_pol_sigma70_r4"/>
</dbReference>
<dbReference type="NCBIfam" id="TIGR02937">
    <property type="entry name" value="sigma70-ECF"/>
    <property type="match status" value="1"/>
</dbReference>
<name>A0A6J7XL96_9CAUD</name>
<evidence type="ECO:0000313" key="2">
    <source>
        <dbReference type="EMBL" id="CAB4183807.1"/>
    </source>
</evidence>
<dbReference type="CDD" id="cd06171">
    <property type="entry name" value="Sigma70_r4"/>
    <property type="match status" value="1"/>
</dbReference>
<dbReference type="InterPro" id="IPR050239">
    <property type="entry name" value="Sigma-70_RNA_pol_init_factors"/>
</dbReference>
<organism evidence="4">
    <name type="scientific">uncultured Caudovirales phage</name>
    <dbReference type="NCBI Taxonomy" id="2100421"/>
    <lineage>
        <taxon>Viruses</taxon>
        <taxon>Duplodnaviria</taxon>
        <taxon>Heunggongvirae</taxon>
        <taxon>Uroviricota</taxon>
        <taxon>Caudoviricetes</taxon>
        <taxon>Peduoviridae</taxon>
        <taxon>Maltschvirus</taxon>
        <taxon>Maltschvirus maltsch</taxon>
    </lineage>
</organism>
<dbReference type="Gene3D" id="1.10.10.10">
    <property type="entry name" value="Winged helix-like DNA-binding domain superfamily/Winged helix DNA-binding domain"/>
    <property type="match status" value="1"/>
</dbReference>
<dbReference type="InterPro" id="IPR036388">
    <property type="entry name" value="WH-like_DNA-bd_sf"/>
</dbReference>
<protein>
    <submittedName>
        <fullName evidence="4">RNA polymerase sigma-70 like domain</fullName>
    </submittedName>
</protein>
<dbReference type="GO" id="GO:0006352">
    <property type="term" value="P:DNA-templated transcription initiation"/>
    <property type="evidence" value="ECO:0007669"/>
    <property type="project" value="InterPro"/>
</dbReference>
<dbReference type="InterPro" id="IPR013324">
    <property type="entry name" value="RNA_pol_sigma_r3/r4-like"/>
</dbReference>
<reference evidence="4" key="1">
    <citation type="submission" date="2020-05" db="EMBL/GenBank/DDBJ databases">
        <authorList>
            <person name="Chiriac C."/>
            <person name="Salcher M."/>
            <person name="Ghai R."/>
            <person name="Kavagutti S V."/>
        </authorList>
    </citation>
    <scope>NUCLEOTIDE SEQUENCE</scope>
</reference>
<sequence length="192" mass="21532">MKEFRLKVSVRNNLLLSAIEAQGYTSVAEFERACEIGIGRINNLVAMREAPILQSGEFSQNAKLIMEVLGAAPTDLWTEQQLTIKLKTNSGERAIDADIVQHLLEQKSRTDYLPSPEDSLLAAETSAIVNEVLGTLKPREKDVLQQRFVNDSTLQEVGNHHGLSKERIRAIEGKALRKLRDVKRAPILKELY</sequence>